<evidence type="ECO:0000313" key="1">
    <source>
        <dbReference type="EMBL" id="SHM22695.1"/>
    </source>
</evidence>
<keyword evidence="2" id="KW-1185">Reference proteome</keyword>
<dbReference type="STRING" id="53463.SAMN05444389_105113"/>
<dbReference type="Proteomes" id="UP000184444">
    <property type="component" value="Unassembled WGS sequence"/>
</dbReference>
<proteinExistence type="predicted"/>
<name>A0A1M7H259_9RHOB</name>
<evidence type="ECO:0000313" key="2">
    <source>
        <dbReference type="Proteomes" id="UP000184444"/>
    </source>
</evidence>
<dbReference type="AlphaFoldDB" id="A0A1M7H259"/>
<accession>A0A1M7H259</accession>
<reference evidence="2" key="1">
    <citation type="submission" date="2016-11" db="EMBL/GenBank/DDBJ databases">
        <authorList>
            <person name="Varghese N."/>
            <person name="Submissions S."/>
        </authorList>
    </citation>
    <scope>NUCLEOTIDE SEQUENCE [LARGE SCALE GENOMIC DNA]</scope>
    <source>
        <strain evidence="2">DSM 6637</strain>
    </source>
</reference>
<gene>
    <name evidence="1" type="ORF">SAMN05444389_105113</name>
</gene>
<dbReference type="EMBL" id="FRCK01000005">
    <property type="protein sequence ID" value="SHM22695.1"/>
    <property type="molecule type" value="Genomic_DNA"/>
</dbReference>
<organism evidence="1 2">
    <name type="scientific">Paracoccus solventivorans</name>
    <dbReference type="NCBI Taxonomy" id="53463"/>
    <lineage>
        <taxon>Bacteria</taxon>
        <taxon>Pseudomonadati</taxon>
        <taxon>Pseudomonadota</taxon>
        <taxon>Alphaproteobacteria</taxon>
        <taxon>Rhodobacterales</taxon>
        <taxon>Paracoccaceae</taxon>
        <taxon>Paracoccus</taxon>
    </lineage>
</organism>
<sequence>MGPMRARFFIPLLLLAALAVALALLSARHPPPYPRPPARHHDPMPVDNPDFGDAAPGWMAEVIPMHQAVRRAGQRFDGRVLDIALLPPGPGPSPLVYRIRLLTRAGDVLDIRMDALDGRFLELRGADLSGVRRDKPNRKD</sequence>
<protein>
    <recommendedName>
        <fullName evidence="3">Peptidase propeptide and YPEB domain-containing protein</fullName>
    </recommendedName>
</protein>
<evidence type="ECO:0008006" key="3">
    <source>
        <dbReference type="Google" id="ProtNLM"/>
    </source>
</evidence>